<evidence type="ECO:0000313" key="5">
    <source>
        <dbReference type="EMBL" id="MFC6197901.1"/>
    </source>
</evidence>
<dbReference type="Proteomes" id="UP001596303">
    <property type="component" value="Unassembled WGS sequence"/>
</dbReference>
<dbReference type="Gene3D" id="1.10.287.470">
    <property type="entry name" value="Helix hairpin bin"/>
    <property type="match status" value="1"/>
</dbReference>
<dbReference type="EMBL" id="JBHSSW010000008">
    <property type="protein sequence ID" value="MFC6197901.1"/>
    <property type="molecule type" value="Genomic_DNA"/>
</dbReference>
<feature type="chain" id="PRO_5047422135" evidence="3">
    <location>
        <begin position="25"/>
        <end position="330"/>
    </location>
</feature>
<name>A0ABW1S9I4_9PROT</name>
<reference evidence="6" key="1">
    <citation type="journal article" date="2019" name="Int. J. Syst. Evol. Microbiol.">
        <title>The Global Catalogue of Microorganisms (GCM) 10K type strain sequencing project: providing services to taxonomists for standard genome sequencing and annotation.</title>
        <authorList>
            <consortium name="The Broad Institute Genomics Platform"/>
            <consortium name="The Broad Institute Genome Sequencing Center for Infectious Disease"/>
            <person name="Wu L."/>
            <person name="Ma J."/>
        </authorList>
    </citation>
    <scope>NUCLEOTIDE SEQUENCE [LARGE SCALE GENOMIC DNA]</scope>
    <source>
        <strain evidence="6">CGMCC-1.15741</strain>
    </source>
</reference>
<evidence type="ECO:0000256" key="1">
    <source>
        <dbReference type="ARBA" id="ARBA00009477"/>
    </source>
</evidence>
<dbReference type="RefSeq" id="WP_377377479.1">
    <property type="nucleotide sequence ID" value="NZ_JBHSSW010000008.1"/>
</dbReference>
<dbReference type="SUPFAM" id="SSF111369">
    <property type="entry name" value="HlyD-like secretion proteins"/>
    <property type="match status" value="1"/>
</dbReference>
<sequence>MATIKTALLASALIGLALAGPTHAAPLRIEPSVVTDYRPVIARIEASDTATARARLQGVVTRLSIDEGDTVETGDLVAIVTDETIAPQIAALSARLEGLKSQIKQAEDDLARNEALFNEGFFPKARLDEQRTGLDVLKRNLASAEAERRALSARQSEGQIRAPANARVTAVQVIEGSIVSPGEVIASFATLTGIVRLSLPERHAAQVSEGKTISLRLPSRDDAIRTATISKVYPELRDGAVIADAVVEGNLDALVGERVDVLAPIGERRAIRIPKEYVTTRYGVDFVRVKVGERYVDAPVALASPFADPNGDYEVLSGLRPGDLIERPES</sequence>
<feature type="domain" description="Multidrug resistance protein MdtA-like barrel-sandwich hybrid" evidence="4">
    <location>
        <begin position="49"/>
        <end position="183"/>
    </location>
</feature>
<protein>
    <submittedName>
        <fullName evidence="5">Efflux RND transporter periplasmic adaptor subunit</fullName>
    </submittedName>
</protein>
<evidence type="ECO:0000313" key="6">
    <source>
        <dbReference type="Proteomes" id="UP001596303"/>
    </source>
</evidence>
<evidence type="ECO:0000256" key="2">
    <source>
        <dbReference type="SAM" id="Coils"/>
    </source>
</evidence>
<evidence type="ECO:0000259" key="4">
    <source>
        <dbReference type="Pfam" id="PF25917"/>
    </source>
</evidence>
<comment type="caution">
    <text evidence="5">The sequence shown here is derived from an EMBL/GenBank/DDBJ whole genome shotgun (WGS) entry which is preliminary data.</text>
</comment>
<dbReference type="Gene3D" id="2.40.30.170">
    <property type="match status" value="1"/>
</dbReference>
<organism evidence="5 6">
    <name type="scientific">Ponticaulis profundi</name>
    <dbReference type="NCBI Taxonomy" id="2665222"/>
    <lineage>
        <taxon>Bacteria</taxon>
        <taxon>Pseudomonadati</taxon>
        <taxon>Pseudomonadota</taxon>
        <taxon>Alphaproteobacteria</taxon>
        <taxon>Hyphomonadales</taxon>
        <taxon>Hyphomonadaceae</taxon>
        <taxon>Ponticaulis</taxon>
    </lineage>
</organism>
<evidence type="ECO:0000256" key="3">
    <source>
        <dbReference type="SAM" id="SignalP"/>
    </source>
</evidence>
<proteinExistence type="inferred from homology"/>
<keyword evidence="3" id="KW-0732">Signal</keyword>
<dbReference type="InterPro" id="IPR058625">
    <property type="entry name" value="MdtA-like_BSH"/>
</dbReference>
<dbReference type="Pfam" id="PF25917">
    <property type="entry name" value="BSH_RND"/>
    <property type="match status" value="1"/>
</dbReference>
<dbReference type="InterPro" id="IPR006143">
    <property type="entry name" value="RND_pump_MFP"/>
</dbReference>
<accession>A0ABW1S9I4</accession>
<feature type="coiled-coil region" evidence="2">
    <location>
        <begin position="89"/>
        <end position="154"/>
    </location>
</feature>
<dbReference type="NCBIfam" id="TIGR01730">
    <property type="entry name" value="RND_mfp"/>
    <property type="match status" value="1"/>
</dbReference>
<dbReference type="PANTHER" id="PTHR30469">
    <property type="entry name" value="MULTIDRUG RESISTANCE PROTEIN MDTA"/>
    <property type="match status" value="1"/>
</dbReference>
<feature type="signal peptide" evidence="3">
    <location>
        <begin position="1"/>
        <end position="24"/>
    </location>
</feature>
<keyword evidence="2" id="KW-0175">Coiled coil</keyword>
<comment type="similarity">
    <text evidence="1">Belongs to the membrane fusion protein (MFP) (TC 8.A.1) family.</text>
</comment>
<gene>
    <name evidence="5" type="ORF">ACFQDM_07420</name>
</gene>
<keyword evidence="6" id="KW-1185">Reference proteome</keyword>
<dbReference type="Gene3D" id="2.40.50.100">
    <property type="match status" value="1"/>
</dbReference>